<evidence type="ECO:0000313" key="1">
    <source>
        <dbReference type="EMBL" id="MDH2305033.1"/>
    </source>
</evidence>
<gene>
    <name evidence="1" type="ORF">QDQ51_06310</name>
</gene>
<comment type="caution">
    <text evidence="1">The sequence shown here is derived from an EMBL/GenBank/DDBJ whole genome shotgun (WGS) entry which is preliminary data.</text>
</comment>
<dbReference type="RefSeq" id="WP_272671271.1">
    <property type="nucleotide sequence ID" value="NZ_JARVQW010000002.1"/>
</dbReference>
<protein>
    <submittedName>
        <fullName evidence="1">Uncharacterized protein</fullName>
    </submittedName>
</protein>
<dbReference type="AlphaFoldDB" id="A0AB35L7F6"/>
<reference evidence="1" key="2">
    <citation type="submission" date="2023-10" db="EMBL/GenBank/DDBJ databases">
        <title>Analysis of Resistance Genes of Carbapenem-resistant Providencia rettgeri.</title>
        <authorList>
            <person name="Liu M."/>
        </authorList>
    </citation>
    <scope>NUCLEOTIDE SEQUENCE</scope>
    <source>
        <strain evidence="1">QITACRE101</strain>
    </source>
</reference>
<dbReference type="Proteomes" id="UP001162044">
    <property type="component" value="Unassembled WGS sequence"/>
</dbReference>
<organism evidence="1 2">
    <name type="scientific">Providencia rettgeri</name>
    <dbReference type="NCBI Taxonomy" id="587"/>
    <lineage>
        <taxon>Bacteria</taxon>
        <taxon>Pseudomonadati</taxon>
        <taxon>Pseudomonadota</taxon>
        <taxon>Gammaproteobacteria</taxon>
        <taxon>Enterobacterales</taxon>
        <taxon>Morganellaceae</taxon>
        <taxon>Providencia</taxon>
    </lineage>
</organism>
<name>A0AB35L7F6_PRORE</name>
<dbReference type="EMBL" id="JARVQW010000002">
    <property type="protein sequence ID" value="MDH2305033.1"/>
    <property type="molecule type" value="Genomic_DNA"/>
</dbReference>
<dbReference type="PROSITE" id="PS51257">
    <property type="entry name" value="PROKAR_LIPOPROTEIN"/>
    <property type="match status" value="1"/>
</dbReference>
<accession>A0AB35L7F6</accession>
<evidence type="ECO:0000313" key="2">
    <source>
        <dbReference type="Proteomes" id="UP001162044"/>
    </source>
</evidence>
<reference evidence="1" key="1">
    <citation type="submission" date="2023-04" db="EMBL/GenBank/DDBJ databases">
        <authorList>
            <person name="Li W."/>
        </authorList>
    </citation>
    <scope>NUCLEOTIDE SEQUENCE</scope>
    <source>
        <strain evidence="1">QITACRE101</strain>
    </source>
</reference>
<sequence length="72" mass="7855">MKLKSGATSCRYCGNNYAFYVIHSASGSTSCFYGFNGDDADNTHLWDGVRLKPKKTAYCGECQKSLGSVVED</sequence>
<proteinExistence type="predicted"/>